<dbReference type="Proteomes" id="UP000001964">
    <property type="component" value="Chromosome"/>
</dbReference>
<dbReference type="STRING" id="394221.Mmar10_2600"/>
<dbReference type="EMBL" id="CP000449">
    <property type="protein sequence ID" value="ABI66886.1"/>
    <property type="molecule type" value="Genomic_DNA"/>
</dbReference>
<dbReference type="HOGENOM" id="CLU_153788_4_2_5"/>
<dbReference type="GO" id="GO:0003677">
    <property type="term" value="F:DNA binding"/>
    <property type="evidence" value="ECO:0007669"/>
    <property type="project" value="InterPro"/>
</dbReference>
<reference evidence="2 3" key="1">
    <citation type="submission" date="2006-08" db="EMBL/GenBank/DDBJ databases">
        <title>Complete sequence of Maricaulis maris MCS10.</title>
        <authorList>
            <consortium name="US DOE Joint Genome Institute"/>
            <person name="Copeland A."/>
            <person name="Lucas S."/>
            <person name="Lapidus A."/>
            <person name="Barry K."/>
            <person name="Detter J.C."/>
            <person name="Glavina del Rio T."/>
            <person name="Hammon N."/>
            <person name="Israni S."/>
            <person name="Dalin E."/>
            <person name="Tice H."/>
            <person name="Pitluck S."/>
            <person name="Saunders E."/>
            <person name="Brettin T."/>
            <person name="Bruce D."/>
            <person name="Han C."/>
            <person name="Tapia R."/>
            <person name="Gilna P."/>
            <person name="Schmutz J."/>
            <person name="Larimer F."/>
            <person name="Land M."/>
            <person name="Hauser L."/>
            <person name="Kyrpides N."/>
            <person name="Mikhailova N."/>
            <person name="Viollier P."/>
            <person name="Stephens C."/>
            <person name="Richardson P."/>
        </authorList>
    </citation>
    <scope>NUCLEOTIDE SEQUENCE [LARGE SCALE GENOMIC DNA]</scope>
    <source>
        <strain evidence="2 3">MCS10</strain>
    </source>
</reference>
<dbReference type="Pfam" id="PF13560">
    <property type="entry name" value="HTH_31"/>
    <property type="match status" value="1"/>
</dbReference>
<dbReference type="eggNOG" id="COG1396">
    <property type="taxonomic scope" value="Bacteria"/>
</dbReference>
<keyword evidence="3" id="KW-1185">Reference proteome</keyword>
<feature type="domain" description="HTH cro/C1-type" evidence="1">
    <location>
        <begin position="26"/>
        <end position="78"/>
    </location>
</feature>
<evidence type="ECO:0000259" key="1">
    <source>
        <dbReference type="PROSITE" id="PS50943"/>
    </source>
</evidence>
<protein>
    <submittedName>
        <fullName evidence="2">Transcriptional regulator, XRE family</fullName>
    </submittedName>
</protein>
<dbReference type="PROSITE" id="PS50943">
    <property type="entry name" value="HTH_CROC1"/>
    <property type="match status" value="1"/>
</dbReference>
<proteinExistence type="predicted"/>
<name>Q0ALF7_MARMM</name>
<accession>Q0ALF7</accession>
<dbReference type="KEGG" id="mmr:Mmar10_2600"/>
<dbReference type="SUPFAM" id="SSF47413">
    <property type="entry name" value="lambda repressor-like DNA-binding domains"/>
    <property type="match status" value="1"/>
</dbReference>
<evidence type="ECO:0000313" key="3">
    <source>
        <dbReference type="Proteomes" id="UP000001964"/>
    </source>
</evidence>
<evidence type="ECO:0000313" key="2">
    <source>
        <dbReference type="EMBL" id="ABI66886.1"/>
    </source>
</evidence>
<dbReference type="CDD" id="cd00093">
    <property type="entry name" value="HTH_XRE"/>
    <property type="match status" value="1"/>
</dbReference>
<dbReference type="InterPro" id="IPR001387">
    <property type="entry name" value="Cro/C1-type_HTH"/>
</dbReference>
<dbReference type="Gene3D" id="1.10.260.40">
    <property type="entry name" value="lambda repressor-like DNA-binding domains"/>
    <property type="match status" value="1"/>
</dbReference>
<dbReference type="InterPro" id="IPR010982">
    <property type="entry name" value="Lambda_DNA-bd_dom_sf"/>
</dbReference>
<gene>
    <name evidence="2" type="ordered locus">Mmar10_2600</name>
</gene>
<sequence length="115" mass="12493">MDLIDMVISIKKLSPTDLAREMGAALMALRLQRNLTREQLGHQAGVPVSTLRRFETTGLAPVLTVARLAVALGCEDGLRGLFRGEDGLPETLDDLLDAEAKPVRQRASGRRRASS</sequence>
<dbReference type="AlphaFoldDB" id="Q0ALF7"/>
<dbReference type="SMART" id="SM00530">
    <property type="entry name" value="HTH_XRE"/>
    <property type="match status" value="1"/>
</dbReference>
<organism evidence="2 3">
    <name type="scientific">Maricaulis maris (strain MCS10)</name>
    <name type="common">Caulobacter maris</name>
    <dbReference type="NCBI Taxonomy" id="394221"/>
    <lineage>
        <taxon>Bacteria</taxon>
        <taxon>Pseudomonadati</taxon>
        <taxon>Pseudomonadota</taxon>
        <taxon>Alphaproteobacteria</taxon>
        <taxon>Maricaulales</taxon>
        <taxon>Maricaulaceae</taxon>
        <taxon>Maricaulis</taxon>
    </lineage>
</organism>